<dbReference type="Proteomes" id="UP000823485">
    <property type="component" value="Unassembled WGS sequence"/>
</dbReference>
<dbReference type="Gene3D" id="3.40.50.1820">
    <property type="entry name" value="alpha/beta hydrolase"/>
    <property type="match status" value="1"/>
</dbReference>
<accession>A0ABS2RG27</accession>
<name>A0ABS2RG27_9BACI</name>
<comment type="caution">
    <text evidence="2">The sequence shown here is derived from an EMBL/GenBank/DDBJ whole genome shotgun (WGS) entry which is preliminary data.</text>
</comment>
<dbReference type="Pfam" id="PF12697">
    <property type="entry name" value="Abhydrolase_6"/>
    <property type="match status" value="1"/>
</dbReference>
<dbReference type="InterPro" id="IPR029058">
    <property type="entry name" value="AB_hydrolase_fold"/>
</dbReference>
<keyword evidence="3" id="KW-1185">Reference proteome</keyword>
<dbReference type="EMBL" id="JAFBFH010000053">
    <property type="protein sequence ID" value="MBM7717541.1"/>
    <property type="molecule type" value="Genomic_DNA"/>
</dbReference>
<dbReference type="InterPro" id="IPR000073">
    <property type="entry name" value="AB_hydrolase_1"/>
</dbReference>
<sequence>MMTYMLVHGLGQNATSWQKVIDYMKIDSEKIVSPDLFQFIEAGKIDYRNLYHNFFDYCENQDGSIDLGGLSLGAILSLNYALDRPEKVNSLILINTQYKMPQFLLSVQNVIFQVLPNSVFKKMGLPKKDAIQLMKSMKELDFSMRLSAISCKTLILCGEKDKPNRKAAKQLSNLIMDAKLKFIQSAGHEANVDNPEGMAKIIKSFWVENT</sequence>
<evidence type="ECO:0000259" key="1">
    <source>
        <dbReference type="Pfam" id="PF12697"/>
    </source>
</evidence>
<evidence type="ECO:0000313" key="3">
    <source>
        <dbReference type="Proteomes" id="UP000823485"/>
    </source>
</evidence>
<feature type="domain" description="AB hydrolase-1" evidence="1">
    <location>
        <begin position="6"/>
        <end position="200"/>
    </location>
</feature>
<evidence type="ECO:0000313" key="2">
    <source>
        <dbReference type="EMBL" id="MBM7717541.1"/>
    </source>
</evidence>
<protein>
    <submittedName>
        <fullName evidence="2">Pimeloyl-ACP methyl ester carboxylesterase</fullName>
    </submittedName>
</protein>
<dbReference type="SUPFAM" id="SSF53474">
    <property type="entry name" value="alpha/beta-Hydrolases"/>
    <property type="match status" value="1"/>
</dbReference>
<reference evidence="2 3" key="1">
    <citation type="submission" date="2021-01" db="EMBL/GenBank/DDBJ databases">
        <title>Genomic Encyclopedia of Type Strains, Phase IV (KMG-IV): sequencing the most valuable type-strain genomes for metagenomic binning, comparative biology and taxonomic classification.</title>
        <authorList>
            <person name="Goeker M."/>
        </authorList>
    </citation>
    <scope>NUCLEOTIDE SEQUENCE [LARGE SCALE GENOMIC DNA]</scope>
    <source>
        <strain evidence="2 3">DSM 105453</strain>
    </source>
</reference>
<dbReference type="InterPro" id="IPR050266">
    <property type="entry name" value="AB_hydrolase_sf"/>
</dbReference>
<dbReference type="RefSeq" id="WP_205180342.1">
    <property type="nucleotide sequence ID" value="NZ_JAFBFH010000053.1"/>
</dbReference>
<proteinExistence type="predicted"/>
<gene>
    <name evidence="2" type="ORF">JOC94_004570</name>
</gene>
<dbReference type="PANTHER" id="PTHR43798">
    <property type="entry name" value="MONOACYLGLYCEROL LIPASE"/>
    <property type="match status" value="1"/>
</dbReference>
<organism evidence="2 3">
    <name type="scientific">Siminovitchia thermophila</name>
    <dbReference type="NCBI Taxonomy" id="1245522"/>
    <lineage>
        <taxon>Bacteria</taxon>
        <taxon>Bacillati</taxon>
        <taxon>Bacillota</taxon>
        <taxon>Bacilli</taxon>
        <taxon>Bacillales</taxon>
        <taxon>Bacillaceae</taxon>
        <taxon>Siminovitchia</taxon>
    </lineage>
</organism>